<dbReference type="RefSeq" id="WP_016838261.1">
    <property type="nucleotide sequence ID" value="NZ_JAAXPW010000019.1"/>
</dbReference>
<proteinExistence type="predicted"/>
<dbReference type="EMBL" id="JACHGZ010000017">
    <property type="protein sequence ID" value="MBB5149261.1"/>
    <property type="molecule type" value="Genomic_DNA"/>
</dbReference>
<reference evidence="3 4" key="1">
    <citation type="submission" date="2020-08" db="EMBL/GenBank/DDBJ databases">
        <title>Genomic Encyclopedia of Type Strains, Phase IV (KMG-IV): sequencing the most valuable type-strain genomes for metagenomic binning, comparative biology and taxonomic classification.</title>
        <authorList>
            <person name="Goeker M."/>
        </authorList>
    </citation>
    <scope>NUCLEOTIDE SEQUENCE [LARGE SCALE GENOMIC DNA]</scope>
    <source>
        <strain evidence="3 4">DSM 10633</strain>
    </source>
</reference>
<accession>A0A840PX22</accession>
<keyword evidence="4" id="KW-1185">Reference proteome</keyword>
<keyword evidence="2" id="KW-0732">Signal</keyword>
<gene>
    <name evidence="3" type="ORF">HNR36_001651</name>
</gene>
<evidence type="ECO:0000313" key="4">
    <source>
        <dbReference type="Proteomes" id="UP000557217"/>
    </source>
</evidence>
<evidence type="ECO:0000313" key="3">
    <source>
        <dbReference type="EMBL" id="MBB5149261.1"/>
    </source>
</evidence>
<organism evidence="3 4">
    <name type="scientific">Ureibacillus thermosphaericus</name>
    <dbReference type="NCBI Taxonomy" id="51173"/>
    <lineage>
        <taxon>Bacteria</taxon>
        <taxon>Bacillati</taxon>
        <taxon>Bacillota</taxon>
        <taxon>Bacilli</taxon>
        <taxon>Bacillales</taxon>
        <taxon>Caryophanaceae</taxon>
        <taxon>Ureibacillus</taxon>
    </lineage>
</organism>
<dbReference type="PROSITE" id="PS51257">
    <property type="entry name" value="PROKAR_LIPOPROTEIN"/>
    <property type="match status" value="1"/>
</dbReference>
<feature type="chain" id="PRO_5039511472" description="Lipoprotein" evidence="2">
    <location>
        <begin position="27"/>
        <end position="215"/>
    </location>
</feature>
<dbReference type="AlphaFoldDB" id="A0A840PX22"/>
<feature type="compositionally biased region" description="Polar residues" evidence="1">
    <location>
        <begin position="23"/>
        <end position="36"/>
    </location>
</feature>
<protein>
    <recommendedName>
        <fullName evidence="5">Lipoprotein</fullName>
    </recommendedName>
</protein>
<dbReference type="Proteomes" id="UP000557217">
    <property type="component" value="Unassembled WGS sequence"/>
</dbReference>
<sequence length="215" mass="24467">MKKKLQLFISVTLLMFLLAACGTTNGQNTEPDQTTADSEKEIENVEDEETTENGAQDEETNQPENKIEYTSKGEVYTHETAVVEEENYTIQILEGYELTKEEPGKEVLFLQDNDAISMRIEVFPKNASSYDHLVKSTEEWMAAINEYKPLDITEAVNKHPEITNSVAFITTIENDEVVGIVYEKNNILVRLSVFDQKDYDLKDALIKMGLTIEEK</sequence>
<feature type="signal peptide" evidence="2">
    <location>
        <begin position="1"/>
        <end position="26"/>
    </location>
</feature>
<feature type="region of interest" description="Disordered" evidence="1">
    <location>
        <begin position="23"/>
        <end position="72"/>
    </location>
</feature>
<evidence type="ECO:0008006" key="5">
    <source>
        <dbReference type="Google" id="ProtNLM"/>
    </source>
</evidence>
<evidence type="ECO:0000256" key="1">
    <source>
        <dbReference type="SAM" id="MobiDB-lite"/>
    </source>
</evidence>
<evidence type="ECO:0000256" key="2">
    <source>
        <dbReference type="SAM" id="SignalP"/>
    </source>
</evidence>
<name>A0A840PX22_URETH</name>
<comment type="caution">
    <text evidence="3">The sequence shown here is derived from an EMBL/GenBank/DDBJ whole genome shotgun (WGS) entry which is preliminary data.</text>
</comment>
<feature type="compositionally biased region" description="Acidic residues" evidence="1">
    <location>
        <begin position="44"/>
        <end position="61"/>
    </location>
</feature>